<dbReference type="SUPFAM" id="SSF52540">
    <property type="entry name" value="P-loop containing nucleoside triphosphate hydrolases"/>
    <property type="match status" value="1"/>
</dbReference>
<keyword evidence="4" id="KW-1185">Reference proteome</keyword>
<dbReference type="KEGG" id="cpis:HS961_10865"/>
<dbReference type="AlphaFoldDB" id="A0A7G5EH12"/>
<dbReference type="Pfam" id="PF13476">
    <property type="entry name" value="AAA_23"/>
    <property type="match status" value="1"/>
</dbReference>
<sequence length="884" mass="97855">MATVEAEHQRFIEHLAATSSPANVQRFAELVHQNLDALADVGIARRARSVKLAPIVIDGMRLPLQVKPVVRPIGQAVLQAFKLTGLKVGPFRGFMAQETFDLSRDITLVYGPNGSGKTSFCEALEFAMLGSVGEAKAKRIDQKTYCNNAHVKNHAPPQLTGTLPEGGTFRIQPNEADFRFCFIEKNRLDDFARIAAKTPGDQKLLIATLFGVEQFASFVKGFNTELDGNLMLLGPKAQELAQKKLALTASSQAIEQFELRKAALNEEAIQVAALFDKTKTFAELRVWLRGTVELPGRLAEVTKALDKPRVKISNITAAALQAFFGTVKSTGVQLGQIRTTLQQRAGEVSFSHLYKAVSELANSAVECPACRTPLDRVTVNPFERAEHGMAQLKELSDLQDKAAELKEQLADQAHRLLHAMHSAAIAAKEVAPKDFAAAALPELPVESTGKWMTVWTDDDNRAFNELLKLLGLVETSNQAARDEEAKRILLVQERERLQDLETSIARLEWSFEALKKEFETAQGVISSFDEQNKKLIEEVETENLEVKHHWDVKAAYDEYLTKLKDYLGELPAQLVMGLGAKTTELYNAFNRGDHPNDQLVTLTLPLTENDKILVELAGSPGQRFDALHIFSEGHIRCLGLAILLAKNLEQGCQVVIFDDVVNAIDDEHRDGIWRTFLGEGRLDGKQVILTSHAEEFLMRIQQELGAKMASEISRYHFLPHLGEYQLRVDTTPPSKNYLLVAQDAVVNHQKRDALRDARAALESLTDRIWKWLGKAGDGSIDLKMNRPGAPIELYNKCTKLVAALKKQQLAATHTAAEEMIIGLSGLLGISGQSIEWYYLNAGTHDSTRAHDFDIATVRTIVACLSTLDTSLQKAAKPDKQATNI</sequence>
<feature type="coiled-coil region" evidence="1">
    <location>
        <begin position="388"/>
        <end position="415"/>
    </location>
</feature>
<evidence type="ECO:0000313" key="3">
    <source>
        <dbReference type="EMBL" id="QMV73287.1"/>
    </source>
</evidence>
<protein>
    <submittedName>
        <fullName evidence="3">AAA family ATPase</fullName>
    </submittedName>
</protein>
<reference evidence="3 4" key="1">
    <citation type="journal article" date="2020" name="G3 (Bethesda)">
        <title>CeMbio - The Caenorhabditis elegans Microbiome Resource.</title>
        <authorList>
            <person name="Dirksen P."/>
            <person name="Assie A."/>
            <person name="Zimmermann J."/>
            <person name="Zhang F."/>
            <person name="Tietje A.M."/>
            <person name="Marsh S.A."/>
            <person name="Felix M.A."/>
            <person name="Shapira M."/>
            <person name="Kaleta C."/>
            <person name="Schulenburg H."/>
            <person name="Samuel B."/>
        </authorList>
    </citation>
    <scope>NUCLEOTIDE SEQUENCE [LARGE SCALE GENOMIC DNA]</scope>
    <source>
        <strain evidence="3 4">BIGb0172</strain>
    </source>
</reference>
<dbReference type="Proteomes" id="UP000515240">
    <property type="component" value="Chromosome"/>
</dbReference>
<dbReference type="InterPro" id="IPR027417">
    <property type="entry name" value="P-loop_NTPase"/>
</dbReference>
<evidence type="ECO:0000256" key="1">
    <source>
        <dbReference type="SAM" id="Coils"/>
    </source>
</evidence>
<evidence type="ECO:0000259" key="2">
    <source>
        <dbReference type="Pfam" id="PF13476"/>
    </source>
</evidence>
<proteinExistence type="predicted"/>
<dbReference type="RefSeq" id="WP_182327825.1">
    <property type="nucleotide sequence ID" value="NZ_CP058554.1"/>
</dbReference>
<feature type="domain" description="Rad50/SbcC-type AAA" evidence="2">
    <location>
        <begin position="91"/>
        <end position="144"/>
    </location>
</feature>
<dbReference type="GO" id="GO:0016887">
    <property type="term" value="F:ATP hydrolysis activity"/>
    <property type="evidence" value="ECO:0007669"/>
    <property type="project" value="InterPro"/>
</dbReference>
<dbReference type="EMBL" id="CP058554">
    <property type="protein sequence ID" value="QMV73287.1"/>
    <property type="molecule type" value="Genomic_DNA"/>
</dbReference>
<feature type="coiled-coil region" evidence="1">
    <location>
        <begin position="490"/>
        <end position="545"/>
    </location>
</feature>
<evidence type="ECO:0000313" key="4">
    <source>
        <dbReference type="Proteomes" id="UP000515240"/>
    </source>
</evidence>
<accession>A0A7G5EH12</accession>
<dbReference type="InterPro" id="IPR038729">
    <property type="entry name" value="Rad50/SbcC_AAA"/>
</dbReference>
<dbReference type="PANTHER" id="PTHR32182:SF0">
    <property type="entry name" value="DNA REPLICATION AND REPAIR PROTEIN RECF"/>
    <property type="match status" value="1"/>
</dbReference>
<organism evidence="3 4">
    <name type="scientific">Comamonas piscis</name>
    <dbReference type="NCBI Taxonomy" id="1562974"/>
    <lineage>
        <taxon>Bacteria</taxon>
        <taxon>Pseudomonadati</taxon>
        <taxon>Pseudomonadota</taxon>
        <taxon>Betaproteobacteria</taxon>
        <taxon>Burkholderiales</taxon>
        <taxon>Comamonadaceae</taxon>
        <taxon>Comamonas</taxon>
    </lineage>
</organism>
<keyword evidence="1" id="KW-0175">Coiled coil</keyword>
<name>A0A7G5EH12_9BURK</name>
<dbReference type="GO" id="GO:0006302">
    <property type="term" value="P:double-strand break repair"/>
    <property type="evidence" value="ECO:0007669"/>
    <property type="project" value="InterPro"/>
</dbReference>
<gene>
    <name evidence="3" type="ORF">HS961_10865</name>
</gene>
<dbReference type="PANTHER" id="PTHR32182">
    <property type="entry name" value="DNA REPLICATION AND REPAIR PROTEIN RECF"/>
    <property type="match status" value="1"/>
</dbReference>
<dbReference type="Gene3D" id="3.40.50.300">
    <property type="entry name" value="P-loop containing nucleotide triphosphate hydrolases"/>
    <property type="match status" value="2"/>
</dbReference>
<dbReference type="GO" id="GO:0000731">
    <property type="term" value="P:DNA synthesis involved in DNA repair"/>
    <property type="evidence" value="ECO:0007669"/>
    <property type="project" value="TreeGrafter"/>
</dbReference>